<comment type="similarity">
    <text evidence="1">Belongs to the small heat shock protein (HSP20) family.</text>
</comment>
<dbReference type="PROSITE" id="PS01031">
    <property type="entry name" value="SHSP"/>
    <property type="match status" value="1"/>
</dbReference>
<evidence type="ECO:0000313" key="3">
    <source>
        <dbReference type="EMBL" id="KAA3487464.1"/>
    </source>
</evidence>
<dbReference type="AlphaFoldDB" id="A0A5B6X2E3"/>
<keyword evidence="4" id="KW-1185">Reference proteome</keyword>
<evidence type="ECO:0000313" key="4">
    <source>
        <dbReference type="Proteomes" id="UP000325315"/>
    </source>
</evidence>
<dbReference type="SUPFAM" id="SSF49764">
    <property type="entry name" value="HSP20-like chaperones"/>
    <property type="match status" value="1"/>
</dbReference>
<dbReference type="InterPro" id="IPR008978">
    <property type="entry name" value="HSP20-like_chaperone"/>
</dbReference>
<organism evidence="3 4">
    <name type="scientific">Gossypium australe</name>
    <dbReference type="NCBI Taxonomy" id="47621"/>
    <lineage>
        <taxon>Eukaryota</taxon>
        <taxon>Viridiplantae</taxon>
        <taxon>Streptophyta</taxon>
        <taxon>Embryophyta</taxon>
        <taxon>Tracheophyta</taxon>
        <taxon>Spermatophyta</taxon>
        <taxon>Magnoliopsida</taxon>
        <taxon>eudicotyledons</taxon>
        <taxon>Gunneridae</taxon>
        <taxon>Pentapetalae</taxon>
        <taxon>rosids</taxon>
        <taxon>malvids</taxon>
        <taxon>Malvales</taxon>
        <taxon>Malvaceae</taxon>
        <taxon>Malvoideae</taxon>
        <taxon>Gossypium</taxon>
    </lineage>
</organism>
<accession>A0A5B6X2E3</accession>
<protein>
    <submittedName>
        <fullName evidence="3">HSP20-like chaperone</fullName>
    </submittedName>
</protein>
<dbReference type="OrthoDB" id="1431247at2759"/>
<name>A0A5B6X2E3_9ROSI</name>
<evidence type="ECO:0000259" key="2">
    <source>
        <dbReference type="PROSITE" id="PS01031"/>
    </source>
</evidence>
<evidence type="ECO:0000256" key="1">
    <source>
        <dbReference type="PROSITE-ProRule" id="PRU00285"/>
    </source>
</evidence>
<reference evidence="3" key="1">
    <citation type="submission" date="2019-08" db="EMBL/GenBank/DDBJ databases">
        <authorList>
            <person name="Liu F."/>
        </authorList>
    </citation>
    <scope>NUCLEOTIDE SEQUENCE [LARGE SCALE GENOMIC DNA]</scope>
    <source>
        <strain evidence="3">PA1801</strain>
        <tissue evidence="3">Leaf</tissue>
    </source>
</reference>
<dbReference type="CDD" id="cd06464">
    <property type="entry name" value="ACD_sHsps-like"/>
    <property type="match status" value="1"/>
</dbReference>
<dbReference type="InterPro" id="IPR002068">
    <property type="entry name" value="A-crystallin/Hsp20_dom"/>
</dbReference>
<dbReference type="Gene3D" id="2.60.40.790">
    <property type="match status" value="1"/>
</dbReference>
<sequence length="155" mass="18361">MEQDYFEPYCQWKREKGYDAIDIELRGFNIDDVKVVLKQIEEDKYMISIMAENPRRLHKRIEIPNDIYNLEQIRALFWNGKLNIELPKKVESNKLEILMPKLELEFKRALEEDMKNQFISAVECLYANGKIPAFGFMLIASGLFAYKYCIQCYGS</sequence>
<feature type="domain" description="SHSP" evidence="2">
    <location>
        <begin position="1"/>
        <end position="105"/>
    </location>
</feature>
<dbReference type="EMBL" id="SMMG02000001">
    <property type="protein sequence ID" value="KAA3487464.1"/>
    <property type="molecule type" value="Genomic_DNA"/>
</dbReference>
<comment type="caution">
    <text evidence="3">The sequence shown here is derived from an EMBL/GenBank/DDBJ whole genome shotgun (WGS) entry which is preliminary data.</text>
</comment>
<gene>
    <name evidence="3" type="ORF">EPI10_031287</name>
</gene>
<proteinExistence type="inferred from homology"/>
<dbReference type="Proteomes" id="UP000325315">
    <property type="component" value="Unassembled WGS sequence"/>
</dbReference>